<evidence type="ECO:0000259" key="8">
    <source>
        <dbReference type="PROSITE" id="PS51677"/>
    </source>
</evidence>
<keyword evidence="10" id="KW-1185">Reference proteome</keyword>
<feature type="transmembrane region" description="Helical" evidence="7">
    <location>
        <begin position="341"/>
        <end position="368"/>
    </location>
</feature>
<evidence type="ECO:0000256" key="3">
    <source>
        <dbReference type="ARBA" id="ARBA00022729"/>
    </source>
</evidence>
<dbReference type="InterPro" id="IPR002509">
    <property type="entry name" value="NODB_dom"/>
</dbReference>
<accession>A0AB34G6V6</accession>
<dbReference type="GO" id="GO:0046872">
    <property type="term" value="F:metal ion binding"/>
    <property type="evidence" value="ECO:0007669"/>
    <property type="project" value="UniProtKB-KW"/>
</dbReference>
<dbReference type="EMBL" id="JAQHRD010000001">
    <property type="protein sequence ID" value="KAJ6447314.1"/>
    <property type="molecule type" value="Genomic_DNA"/>
</dbReference>
<evidence type="ECO:0000256" key="4">
    <source>
        <dbReference type="ARBA" id="ARBA00022801"/>
    </source>
</evidence>
<dbReference type="PANTHER" id="PTHR46471">
    <property type="entry name" value="CHITIN DEACETYLASE"/>
    <property type="match status" value="1"/>
</dbReference>
<evidence type="ECO:0000256" key="7">
    <source>
        <dbReference type="SAM" id="Phobius"/>
    </source>
</evidence>
<keyword evidence="3" id="KW-0732">Signal</keyword>
<protein>
    <submittedName>
        <fullName evidence="9">Polysaccharide deacetylase</fullName>
    </submittedName>
</protein>
<evidence type="ECO:0000313" key="9">
    <source>
        <dbReference type="EMBL" id="KAJ6447314.1"/>
    </source>
</evidence>
<evidence type="ECO:0000256" key="5">
    <source>
        <dbReference type="ARBA" id="ARBA00023277"/>
    </source>
</evidence>
<keyword evidence="6" id="KW-0170">Cobalt</keyword>
<sequence>MALGSIPYGVSIYDCQQDGDIAITYDDGPYLYTSDLLDIIKSYGGTVTFFITGNNLGKGEINDPSTPWPNLIKRMIAEGHQVASHTWTHQNLSSLTSDQVKQQMIFNEIALNDILGYFPTYMRPPYSASNGNVDAILGELGYHIIYFNLDTEGYLNDSPTLIQNSKNIWDAAVQGANPASTSFLQIEHDPDYQSVYNLTSYMFASLFRNGFRYHEQFKLSFSIDDLDIDRPIHVGFDHIDKPVVDADSGTTEYKWSLCHLLNDQNNNKLYVNTHSRAAEHKWTLWDQLQRHNFIDILSGCYVVYVVFYLPYYFCLTCIFYFVYTVCLFYTPGSTRIIYPVFDLYVAHYLVTHNCFIFNLPYTVVYFFYNVYVFSVFSFLHSLVHHLLLHLVVHLFYFFYHFFYYHDFQFVYCCDDLELFVHSYCRLAEHQRALWRYFQRHYLYRPGTIRLLFPLWLVWQ</sequence>
<dbReference type="PANTHER" id="PTHR46471:SF2">
    <property type="entry name" value="CHITIN DEACETYLASE-RELATED"/>
    <property type="match status" value="1"/>
</dbReference>
<dbReference type="CDD" id="cd10951">
    <property type="entry name" value="CE4_ClCDA_like"/>
    <property type="match status" value="1"/>
</dbReference>
<evidence type="ECO:0000313" key="10">
    <source>
        <dbReference type="Proteomes" id="UP001163105"/>
    </source>
</evidence>
<dbReference type="PROSITE" id="PS51677">
    <property type="entry name" value="NODB"/>
    <property type="match status" value="1"/>
</dbReference>
<name>A0AB34G6V6_9HYPO</name>
<keyword evidence="7" id="KW-1133">Transmembrane helix</keyword>
<dbReference type="GO" id="GO:0005975">
    <property type="term" value="P:carbohydrate metabolic process"/>
    <property type="evidence" value="ECO:0007669"/>
    <property type="project" value="InterPro"/>
</dbReference>
<dbReference type="SUPFAM" id="SSF88713">
    <property type="entry name" value="Glycoside hydrolase/deacetylase"/>
    <property type="match status" value="1"/>
</dbReference>
<reference evidence="9" key="1">
    <citation type="submission" date="2023-01" db="EMBL/GenBank/DDBJ databases">
        <title>The growth and conidiation of Purpureocillium lavendulum are regulated by nitrogen source and histone H3K14 acetylation.</title>
        <authorList>
            <person name="Tang P."/>
            <person name="Han J."/>
            <person name="Zhang C."/>
            <person name="Tang P."/>
            <person name="Qi F."/>
            <person name="Zhang K."/>
            <person name="Liang L."/>
        </authorList>
    </citation>
    <scope>NUCLEOTIDE SEQUENCE</scope>
    <source>
        <strain evidence="9">YMF1.00683</strain>
    </source>
</reference>
<evidence type="ECO:0000256" key="6">
    <source>
        <dbReference type="ARBA" id="ARBA00023285"/>
    </source>
</evidence>
<keyword evidence="7" id="KW-0472">Membrane</keyword>
<comment type="caution">
    <text evidence="9">The sequence shown here is derived from an EMBL/GenBank/DDBJ whole genome shotgun (WGS) entry which is preliminary data.</text>
</comment>
<organism evidence="9 10">
    <name type="scientific">Purpureocillium lavendulum</name>
    <dbReference type="NCBI Taxonomy" id="1247861"/>
    <lineage>
        <taxon>Eukaryota</taxon>
        <taxon>Fungi</taxon>
        <taxon>Dikarya</taxon>
        <taxon>Ascomycota</taxon>
        <taxon>Pezizomycotina</taxon>
        <taxon>Sordariomycetes</taxon>
        <taxon>Hypocreomycetidae</taxon>
        <taxon>Hypocreales</taxon>
        <taxon>Ophiocordycipitaceae</taxon>
        <taxon>Purpureocillium</taxon>
    </lineage>
</organism>
<dbReference type="Proteomes" id="UP001163105">
    <property type="component" value="Unassembled WGS sequence"/>
</dbReference>
<feature type="domain" description="NodB homology" evidence="8">
    <location>
        <begin position="19"/>
        <end position="214"/>
    </location>
</feature>
<feature type="transmembrane region" description="Helical" evidence="7">
    <location>
        <begin position="301"/>
        <end position="329"/>
    </location>
</feature>
<feature type="transmembrane region" description="Helical" evidence="7">
    <location>
        <begin position="374"/>
        <end position="399"/>
    </location>
</feature>
<dbReference type="Pfam" id="PF01522">
    <property type="entry name" value="Polysacc_deac_1"/>
    <property type="match status" value="1"/>
</dbReference>
<evidence type="ECO:0000256" key="1">
    <source>
        <dbReference type="ARBA" id="ARBA00001941"/>
    </source>
</evidence>
<keyword evidence="5" id="KW-0119">Carbohydrate metabolism</keyword>
<keyword evidence="2" id="KW-0479">Metal-binding</keyword>
<keyword evidence="4" id="KW-0378">Hydrolase</keyword>
<dbReference type="Gene3D" id="3.20.20.370">
    <property type="entry name" value="Glycoside hydrolase/deacetylase"/>
    <property type="match status" value="1"/>
</dbReference>
<comment type="cofactor">
    <cofactor evidence="1">
        <name>Co(2+)</name>
        <dbReference type="ChEBI" id="CHEBI:48828"/>
    </cofactor>
</comment>
<evidence type="ECO:0000256" key="2">
    <source>
        <dbReference type="ARBA" id="ARBA00022723"/>
    </source>
</evidence>
<keyword evidence="7" id="KW-0812">Transmembrane</keyword>
<proteinExistence type="predicted"/>
<dbReference type="InterPro" id="IPR011330">
    <property type="entry name" value="Glyco_hydro/deAcase_b/a-brl"/>
</dbReference>
<dbReference type="AlphaFoldDB" id="A0AB34G6V6"/>
<dbReference type="GO" id="GO:0016810">
    <property type="term" value="F:hydrolase activity, acting on carbon-nitrogen (but not peptide) bonds"/>
    <property type="evidence" value="ECO:0007669"/>
    <property type="project" value="InterPro"/>
</dbReference>
<gene>
    <name evidence="9" type="ORF">O9K51_02089</name>
</gene>